<dbReference type="GO" id="GO:0016791">
    <property type="term" value="F:phosphatase activity"/>
    <property type="evidence" value="ECO:0007669"/>
    <property type="project" value="TreeGrafter"/>
</dbReference>
<sequence>MAPNSNIIIIRHAQAEHNVFYDYSIHDAPLTALGKEQAAALSRRVANLQQEADLIITSPMRRTLQTTRLGWAPAIERLGGLENVICLPELQECNNYACDTGSSREALEADPKFAGFNFERLTPEWTSKKGFWGTDQQALDHRAKKVRQFLRDRPEKNIVVVAHGGIIRRIAATPAGPSSHTWWNAEVRIFQFNPESVHTEDCWLHQTEDVAVTGGYGPTGAEIDINQTNGSL</sequence>
<dbReference type="PANTHER" id="PTHR48100">
    <property type="entry name" value="BROAD-SPECIFICITY PHOSPHATASE YOR283W-RELATED"/>
    <property type="match status" value="1"/>
</dbReference>
<dbReference type="Gene3D" id="3.40.50.1240">
    <property type="entry name" value="Phosphoglycerate mutase-like"/>
    <property type="match status" value="1"/>
</dbReference>
<organism evidence="1 2">
    <name type="scientific">Xylaria flabelliformis</name>
    <dbReference type="NCBI Taxonomy" id="2512241"/>
    <lineage>
        <taxon>Eukaryota</taxon>
        <taxon>Fungi</taxon>
        <taxon>Dikarya</taxon>
        <taxon>Ascomycota</taxon>
        <taxon>Pezizomycotina</taxon>
        <taxon>Sordariomycetes</taxon>
        <taxon>Xylariomycetidae</taxon>
        <taxon>Xylariales</taxon>
        <taxon>Xylariaceae</taxon>
        <taxon>Xylaria</taxon>
    </lineage>
</organism>
<gene>
    <name evidence="1" type="ORF">FHL15_005357</name>
</gene>
<dbReference type="CDD" id="cd07067">
    <property type="entry name" value="HP_PGM_like"/>
    <property type="match status" value="1"/>
</dbReference>
<evidence type="ECO:0008006" key="3">
    <source>
        <dbReference type="Google" id="ProtNLM"/>
    </source>
</evidence>
<dbReference type="OrthoDB" id="496981at2759"/>
<accession>A0A553I0G6</accession>
<evidence type="ECO:0000313" key="1">
    <source>
        <dbReference type="EMBL" id="TRX93681.1"/>
    </source>
</evidence>
<keyword evidence="2" id="KW-1185">Reference proteome</keyword>
<dbReference type="InterPro" id="IPR013078">
    <property type="entry name" value="His_Pase_superF_clade-1"/>
</dbReference>
<evidence type="ECO:0000313" key="2">
    <source>
        <dbReference type="Proteomes" id="UP000319160"/>
    </source>
</evidence>
<dbReference type="InterPro" id="IPR050275">
    <property type="entry name" value="PGM_Phosphatase"/>
</dbReference>
<dbReference type="AlphaFoldDB" id="A0A553I0G6"/>
<proteinExistence type="predicted"/>
<dbReference type="EMBL" id="VFLP01000027">
    <property type="protein sequence ID" value="TRX93681.1"/>
    <property type="molecule type" value="Genomic_DNA"/>
</dbReference>
<dbReference type="Pfam" id="PF00300">
    <property type="entry name" value="His_Phos_1"/>
    <property type="match status" value="1"/>
</dbReference>
<reference evidence="2" key="1">
    <citation type="submission" date="2019-06" db="EMBL/GenBank/DDBJ databases">
        <title>Draft genome sequence of the griseofulvin-producing fungus Xylaria cubensis strain G536.</title>
        <authorList>
            <person name="Mead M.E."/>
            <person name="Raja H.A."/>
            <person name="Steenwyk J.L."/>
            <person name="Knowles S.L."/>
            <person name="Oberlies N.H."/>
            <person name="Rokas A."/>
        </authorList>
    </citation>
    <scope>NUCLEOTIDE SEQUENCE [LARGE SCALE GENOMIC DNA]</scope>
    <source>
        <strain evidence="2">G536</strain>
    </source>
</reference>
<dbReference type="GO" id="GO:0005737">
    <property type="term" value="C:cytoplasm"/>
    <property type="evidence" value="ECO:0007669"/>
    <property type="project" value="TreeGrafter"/>
</dbReference>
<dbReference type="SMART" id="SM00855">
    <property type="entry name" value="PGAM"/>
    <property type="match status" value="1"/>
</dbReference>
<name>A0A553I0G6_9PEZI</name>
<dbReference type="Proteomes" id="UP000319160">
    <property type="component" value="Unassembled WGS sequence"/>
</dbReference>
<dbReference type="InterPro" id="IPR029033">
    <property type="entry name" value="His_PPase_superfam"/>
</dbReference>
<protein>
    <recommendedName>
        <fullName evidence="3">Phosphoglycerate mutase-like protein</fullName>
    </recommendedName>
</protein>
<dbReference type="PANTHER" id="PTHR48100:SF54">
    <property type="entry name" value="PHOSPHATASE SPAC5H10.03-RELATED"/>
    <property type="match status" value="1"/>
</dbReference>
<dbReference type="SUPFAM" id="SSF53254">
    <property type="entry name" value="Phosphoglycerate mutase-like"/>
    <property type="match status" value="1"/>
</dbReference>
<comment type="caution">
    <text evidence="1">The sequence shown here is derived from an EMBL/GenBank/DDBJ whole genome shotgun (WGS) entry which is preliminary data.</text>
</comment>